<dbReference type="SUPFAM" id="SSF50939">
    <property type="entry name" value="Sialidases"/>
    <property type="match status" value="1"/>
</dbReference>
<proteinExistence type="predicted"/>
<reference evidence="2 3" key="1">
    <citation type="journal article" date="2016" name="Nat. Microbiol.">
        <title>Genomic inference of the metabolism of cosmopolitan subsurface Archaea, Hadesarchaea.</title>
        <authorList>
            <person name="Baker B.J."/>
            <person name="Saw J.H."/>
            <person name="Lind A.E."/>
            <person name="Lazar C.S."/>
            <person name="Hinrichs K.-U."/>
            <person name="Teske A.P."/>
            <person name="Ettema T.J."/>
        </authorList>
    </citation>
    <scope>NUCLEOTIDE SEQUENCE [LARGE SCALE GENOMIC DNA]</scope>
</reference>
<dbReference type="AlphaFoldDB" id="A0A147JTD5"/>
<evidence type="ECO:0000313" key="3">
    <source>
        <dbReference type="Proteomes" id="UP000074294"/>
    </source>
</evidence>
<keyword evidence="1" id="KW-0812">Transmembrane</keyword>
<sequence>MVSPAKEYINDNTPLIKVLLSDATLGIENTAFDPADNTGFEVLIRRDNDNSIVGSPLTASAVIPGPFKSATFENQYPTELPDDVYQVYVRAGDNLQYTELIYKFTVDTVAPAAPTSVVGTLSGGSVTSPTVTTTPSLTLTGTAESKATIKVYTTTNSGVTWTEYTEGRTTAGSNWSTIIKLTGFAGKTVGIAVTATDLAGNESDKTVYGYLLYTPAPPANLAGSLAAGVTPALAKVTAVSSLNLAGTATPNYKIKVYTTTDGGVTWTEYTAGATTASATGAWTTSVSLSGLAGKTVGIAVTATDEGGNESERTVYGYLIYDASAPSVTITSPATGTTTDQSTIQITGSVTKDPWESYSNITLTVQVGVGSVTVPIGSDGTFVYSVALAEGMNTIVARATDGVNVGTPVTITVTRTVTPWSTYAIIIVIVALILAAIAIFRRR</sequence>
<evidence type="ECO:0000313" key="2">
    <source>
        <dbReference type="EMBL" id="KUO39742.1"/>
    </source>
</evidence>
<feature type="transmembrane region" description="Helical" evidence="1">
    <location>
        <begin position="419"/>
        <end position="439"/>
    </location>
</feature>
<gene>
    <name evidence="2" type="ORF">APZ16_03815</name>
</gene>
<dbReference type="InterPro" id="IPR013783">
    <property type="entry name" value="Ig-like_fold"/>
</dbReference>
<keyword evidence="1" id="KW-1133">Transmembrane helix</keyword>
<organism evidence="2 3">
    <name type="scientific">Hadarchaeum yellowstonense</name>
    <dbReference type="NCBI Taxonomy" id="1776334"/>
    <lineage>
        <taxon>Archaea</taxon>
        <taxon>Methanobacteriati</taxon>
        <taxon>Candidatus Hadarchaeota</taxon>
        <taxon>Candidatus Hadarchaeia</taxon>
        <taxon>Candidatus Hadarchaeales</taxon>
        <taxon>Candidatus Hadarchaeaceae</taxon>
        <taxon>Candidatus Hadarchaeum</taxon>
    </lineage>
</organism>
<dbReference type="Pfam" id="PF09136">
    <property type="entry name" value="Glucodextran_B"/>
    <property type="match status" value="1"/>
</dbReference>
<comment type="caution">
    <text evidence="2">The sequence shown here is derived from an EMBL/GenBank/DDBJ whole genome shotgun (WGS) entry which is preliminary data.</text>
</comment>
<accession>A0A147JTD5</accession>
<dbReference type="InterPro" id="IPR036278">
    <property type="entry name" value="Sialidase_sf"/>
</dbReference>
<protein>
    <recommendedName>
        <fullName evidence="4">Bacterial Ig-like domain-containing protein</fullName>
    </recommendedName>
</protein>
<evidence type="ECO:0000256" key="1">
    <source>
        <dbReference type="SAM" id="Phobius"/>
    </source>
</evidence>
<dbReference type="Proteomes" id="UP000074294">
    <property type="component" value="Unassembled WGS sequence"/>
</dbReference>
<keyword evidence="1" id="KW-0472">Membrane</keyword>
<name>A0A147JTD5_HADYE</name>
<dbReference type="EMBL" id="LQMQ01000056">
    <property type="protein sequence ID" value="KUO39742.1"/>
    <property type="molecule type" value="Genomic_DNA"/>
</dbReference>
<evidence type="ECO:0008006" key="4">
    <source>
        <dbReference type="Google" id="ProtNLM"/>
    </source>
</evidence>
<dbReference type="Gene3D" id="2.60.40.10">
    <property type="entry name" value="Immunoglobulins"/>
    <property type="match status" value="3"/>
</dbReference>